<dbReference type="SMART" id="SM00667">
    <property type="entry name" value="LisH"/>
    <property type="match status" value="1"/>
</dbReference>
<feature type="compositionally biased region" description="Polar residues" evidence="1">
    <location>
        <begin position="415"/>
        <end position="426"/>
    </location>
</feature>
<evidence type="ECO:0000259" key="2">
    <source>
        <dbReference type="Pfam" id="PF15712"/>
    </source>
</evidence>
<feature type="region of interest" description="Disordered" evidence="1">
    <location>
        <begin position="1260"/>
        <end position="1333"/>
    </location>
</feature>
<dbReference type="PaxDb" id="8030-ENSSSAP00000105253"/>
<dbReference type="InterPro" id="IPR006594">
    <property type="entry name" value="LisH"/>
</dbReference>
<dbReference type="PANTHER" id="PTHR15087:SF14">
    <property type="entry name" value="PROTEIN NPAT"/>
    <property type="match status" value="1"/>
</dbReference>
<feature type="compositionally biased region" description="Polar residues" evidence="1">
    <location>
        <begin position="880"/>
        <end position="892"/>
    </location>
</feature>
<dbReference type="Proteomes" id="UP001652741">
    <property type="component" value="Chromosome ssa20"/>
</dbReference>
<feature type="compositionally biased region" description="Basic and acidic residues" evidence="1">
    <location>
        <begin position="1300"/>
        <end position="1310"/>
    </location>
</feature>
<feature type="domain" description="Protein NPAT C-terminal" evidence="2">
    <location>
        <begin position="761"/>
        <end position="1432"/>
    </location>
</feature>
<dbReference type="GeneID" id="100286556"/>
<sequence length="1432" mass="151436">MLLPSDIARLVLGYMQQEGLCSTSQAFIRESPNLKEYAEHSSDDATIPACVFSLFGKNLTTILNEYVAVKAKETIEETQIPVMMTSLWKKLDFTLNQIKSMQNSPAIIQNQRLRTRNGIVNIRGRQRVLSSTQSPSSGFLSSSAPTSTQGIATPVCYSSQQTRPSPICSIQPQIQDGGRLLINVNRESPLQITVPDNRLTPGPLSPGRRKCDSPRRRGGGSSGSSGTGRANMAASSLTAEPQSEEAVTENFPQMLIQNARERILNDKSLQEKLAENINKILASDVSPQALKASCSTMEPDQSIDEILGLQGEIHMSNDVIQDILEQTESDPAFQALFDLFDYGKSRTSEDTEQGAGNVSNTTTENGETETRCIDGSPETEDPGTGPENSTCGQENRVTKSSQEPKSKKTRKSAPPVSSTSKATPGPSSRGLRRGAISTTPGPSSRGLRRGASSTTPGPSSRGLRKGAISTTPGPSSRGLRKGAISTTPGPSSRGLRKGAISTTPGPSSRGLRKGASSTTPGPSSRGLRKGASSTTPGPSSKRVRRGDIATRPSARIDQLTAAASSAAKDSDRVDSGSIFNPDISGVDIDEPLNTPPLDSIAPPDVFEPVRQESGTNRPASACNTPSSETRMVSAVKNIFSNENTVGADGRQVMDNQASLLNSSPSLSNSMPVLDQSNKAPIQASNLPHRNIAPPSSVGISQPLPQTIHSMAVPSTVTTTPAAATFIPNPTGKEVDPSKIVALKIIISDEQEEPSSDSALNQAVSSITGDRIPTIFLSSPSKSPAKAPALSGAPMAQEETVQAVSSLQRTEVLQPAETNPLSGKAGDVAALAGMSSVLTQPGYYIQLPFDSATSTNSYILVTDTTATDPQSNKGILPSGAPQVQSVPPTSYTLATPPRYSPGSRLIISSPVQPMLQSMVVPVSVVGQNNATQFSIVPNQLIAMPSPASAKPPAAVNTKPELAPKDTTVSGKTGASGLNMVTKQVHPQSSESTGQQKVAVGSSPSHRRMLRFDGSAGETSTSKAPATATPVSPVQQVEKEMPKSASAILGSSRPKRRIETVRCTDNTQTSWAGTETEKSSTVQKQKEPVKKTPSKRDADQNARGQSASTSRSQSAGSSRTDVSQSESRKRSQSADKKDDGGAGPKDAQSSRSSSSDHRLRSGSRKEKDACRQEPTEKSPAKEREGRTEKRTSSQDPPHVTANKENELEGGRREQQPTPAPRAFSPAPVGSQISVPLACSSKIPSKTSPLTKQAAEMLHDIQGLNLPSSPPKRPGIGCLELPLPRTPGRLQESLYCPRTPARQRLDRDGEGTPRHLVPPTTPDLPSCSPASEAGSENSINMAAHTLMILSRAAIARTGTPLKDSLRQEGAGTVTPVAFKSKKRKQPEPLASPPANKDISGSSGSKKKAKKQQKLMDSFPDDLDVDKFLSSLHYDE</sequence>
<feature type="compositionally biased region" description="Basic and acidic residues" evidence="1">
    <location>
        <begin position="1152"/>
        <end position="1190"/>
    </location>
</feature>
<feature type="region of interest" description="Disordered" evidence="1">
    <location>
        <begin position="608"/>
        <end position="628"/>
    </location>
</feature>
<dbReference type="InterPro" id="IPR031442">
    <property type="entry name" value="NPAT_C"/>
</dbReference>
<dbReference type="GO" id="GO:0003712">
    <property type="term" value="F:transcription coregulator activity"/>
    <property type="evidence" value="ECO:0007669"/>
    <property type="project" value="TreeGrafter"/>
</dbReference>
<dbReference type="RefSeq" id="XP_014018416.1">
    <property type="nucleotide sequence ID" value="XM_014162941.2"/>
</dbReference>
<feature type="compositionally biased region" description="Polar residues" evidence="1">
    <location>
        <begin position="612"/>
        <end position="628"/>
    </location>
</feature>
<feature type="region of interest" description="Disordered" evidence="1">
    <location>
        <begin position="346"/>
        <end position="576"/>
    </location>
</feature>
<evidence type="ECO:0000313" key="3">
    <source>
        <dbReference type="Proteomes" id="UP001652741"/>
    </source>
</evidence>
<feature type="compositionally biased region" description="Polar residues" evidence="1">
    <location>
        <begin position="386"/>
        <end position="403"/>
    </location>
</feature>
<feature type="region of interest" description="Disordered" evidence="1">
    <location>
        <begin position="1360"/>
        <end position="1418"/>
    </location>
</feature>
<dbReference type="KEGG" id="sasa:100286556"/>
<keyword evidence="3" id="KW-1185">Reference proteome</keyword>
<name>A0A1S3NT75_SALSA</name>
<dbReference type="OrthoDB" id="6287635at2759"/>
<feature type="compositionally biased region" description="Low complexity" evidence="1">
    <location>
        <begin position="1100"/>
        <end position="1118"/>
    </location>
</feature>
<evidence type="ECO:0000256" key="1">
    <source>
        <dbReference type="SAM" id="MobiDB-lite"/>
    </source>
</evidence>
<feature type="region of interest" description="Disordered" evidence="1">
    <location>
        <begin position="949"/>
        <end position="1229"/>
    </location>
</feature>
<organism evidence="3 4">
    <name type="scientific">Salmo salar</name>
    <name type="common">Atlantic salmon</name>
    <dbReference type="NCBI Taxonomy" id="8030"/>
    <lineage>
        <taxon>Eukaryota</taxon>
        <taxon>Metazoa</taxon>
        <taxon>Chordata</taxon>
        <taxon>Craniata</taxon>
        <taxon>Vertebrata</taxon>
        <taxon>Euteleostomi</taxon>
        <taxon>Actinopterygii</taxon>
        <taxon>Neopterygii</taxon>
        <taxon>Teleostei</taxon>
        <taxon>Protacanthopterygii</taxon>
        <taxon>Salmoniformes</taxon>
        <taxon>Salmonidae</taxon>
        <taxon>Salmoninae</taxon>
        <taxon>Salmo</taxon>
    </lineage>
</organism>
<dbReference type="STRING" id="8030.ENSSSAP00000105253"/>
<feature type="compositionally biased region" description="Low complexity" evidence="1">
    <location>
        <begin position="1142"/>
        <end position="1151"/>
    </location>
</feature>
<dbReference type="Bgee" id="ENSSSAG00000076270">
    <property type="expression patterns" value="Expressed in ovary and 22 other cell types or tissues"/>
</dbReference>
<dbReference type="PROSITE" id="PS50896">
    <property type="entry name" value="LISH"/>
    <property type="match status" value="1"/>
</dbReference>
<feature type="compositionally biased region" description="Low complexity" evidence="1">
    <location>
        <begin position="1017"/>
        <end position="1032"/>
    </location>
</feature>
<dbReference type="Pfam" id="PF15712">
    <property type="entry name" value="NPAT_C"/>
    <property type="match status" value="1"/>
</dbReference>
<dbReference type="InterPro" id="IPR052850">
    <property type="entry name" value="NPAT_LisH"/>
</dbReference>
<feature type="compositionally biased region" description="Polar residues" evidence="1">
    <location>
        <begin position="977"/>
        <end position="994"/>
    </location>
</feature>
<accession>A0A1S3NT75</accession>
<feature type="region of interest" description="Disordered" evidence="1">
    <location>
        <begin position="192"/>
        <end position="248"/>
    </location>
</feature>
<evidence type="ECO:0000313" key="4">
    <source>
        <dbReference type="RefSeq" id="XP_014018416.1"/>
    </source>
</evidence>
<feature type="compositionally biased region" description="Basic and acidic residues" evidence="1">
    <location>
        <begin position="1199"/>
        <end position="1212"/>
    </location>
</feature>
<gene>
    <name evidence="4" type="primary">LOC100286556</name>
</gene>
<proteinExistence type="predicted"/>
<feature type="compositionally biased region" description="Polar residues" evidence="1">
    <location>
        <begin position="1061"/>
        <end position="1081"/>
    </location>
</feature>
<feature type="compositionally biased region" description="Basic and acidic residues" evidence="1">
    <location>
        <begin position="1124"/>
        <end position="1138"/>
    </location>
</feature>
<dbReference type="PANTHER" id="PTHR15087">
    <property type="entry name" value="PROTEIN NPAT"/>
    <property type="match status" value="1"/>
</dbReference>
<protein>
    <submittedName>
        <fullName evidence="4">Protein NPAT isoform X1</fullName>
    </submittedName>
</protein>
<reference evidence="4" key="1">
    <citation type="submission" date="2025-08" db="UniProtKB">
        <authorList>
            <consortium name="RefSeq"/>
        </authorList>
    </citation>
    <scope>IDENTIFICATION</scope>
</reference>
<feature type="compositionally biased region" description="Basic and acidic residues" evidence="1">
    <location>
        <begin position="1082"/>
        <end position="1098"/>
    </location>
</feature>
<feature type="region of interest" description="Disordered" evidence="1">
    <location>
        <begin position="866"/>
        <end position="897"/>
    </location>
</feature>
<dbReference type="GO" id="GO:0005634">
    <property type="term" value="C:nucleus"/>
    <property type="evidence" value="ECO:0007669"/>
    <property type="project" value="TreeGrafter"/>
</dbReference>